<dbReference type="PROSITE" id="PS51219">
    <property type="entry name" value="DPCK"/>
    <property type="match status" value="1"/>
</dbReference>
<sequence length="201" mass="22910">MGRIIGITGGIASGKSTVTEFLRQKGFEVVDADAHVHQLQKPGGRLYQMLVAHFGAKILLENGELNRPLLASLIFSNSEEREWSKETQGKIIREELRALRDKLAQTEDVFFMDIPLLFEQDYTAWFDETWLVYVSPDVQLERLMKRNHLSKESAEARLASQWSLEEKKKLANHIIDNNGSRDQLLSQVVTLLEGGDVHARH</sequence>
<comment type="similarity">
    <text evidence="1 8">Belongs to the CoaE family.</text>
</comment>
<evidence type="ECO:0000256" key="3">
    <source>
        <dbReference type="ARBA" id="ARBA00022679"/>
    </source>
</evidence>
<dbReference type="Gene3D" id="3.40.50.300">
    <property type="entry name" value="P-loop containing nucleotide triphosphate hydrolases"/>
    <property type="match status" value="1"/>
</dbReference>
<evidence type="ECO:0000256" key="5">
    <source>
        <dbReference type="ARBA" id="ARBA00022777"/>
    </source>
</evidence>
<evidence type="ECO:0000256" key="1">
    <source>
        <dbReference type="ARBA" id="ARBA00009018"/>
    </source>
</evidence>
<dbReference type="PATRIC" id="fig|28037.216.peg.1576"/>
<dbReference type="SUPFAM" id="SSF52540">
    <property type="entry name" value="P-loop containing nucleoside triphosphate hydrolases"/>
    <property type="match status" value="1"/>
</dbReference>
<dbReference type="EMBL" id="JYGT01000010">
    <property type="protein sequence ID" value="KJQ74087.1"/>
    <property type="molecule type" value="Genomic_DNA"/>
</dbReference>
<name>A0A0F2DSV7_9STRE</name>
<keyword evidence="2 8" id="KW-0963">Cytoplasm</keyword>
<dbReference type="GO" id="GO:0005737">
    <property type="term" value="C:cytoplasm"/>
    <property type="evidence" value="ECO:0007669"/>
    <property type="project" value="UniProtKB-SubCell"/>
</dbReference>
<keyword evidence="5 8" id="KW-0418">Kinase</keyword>
<dbReference type="GO" id="GO:0005524">
    <property type="term" value="F:ATP binding"/>
    <property type="evidence" value="ECO:0007669"/>
    <property type="project" value="UniProtKB-UniRule"/>
</dbReference>
<evidence type="ECO:0000256" key="8">
    <source>
        <dbReference type="HAMAP-Rule" id="MF_00376"/>
    </source>
</evidence>
<keyword evidence="3 8" id="KW-0808">Transferase</keyword>
<dbReference type="PANTHER" id="PTHR10695:SF46">
    <property type="entry name" value="BIFUNCTIONAL COENZYME A SYNTHASE-RELATED"/>
    <property type="match status" value="1"/>
</dbReference>
<evidence type="ECO:0000313" key="10">
    <source>
        <dbReference type="EMBL" id="KJQ74087.1"/>
    </source>
</evidence>
<dbReference type="GO" id="GO:0015937">
    <property type="term" value="P:coenzyme A biosynthetic process"/>
    <property type="evidence" value="ECO:0007669"/>
    <property type="project" value="UniProtKB-UniRule"/>
</dbReference>
<dbReference type="Pfam" id="PF01121">
    <property type="entry name" value="CoaE"/>
    <property type="match status" value="1"/>
</dbReference>
<dbReference type="InterPro" id="IPR027417">
    <property type="entry name" value="P-loop_NTPase"/>
</dbReference>
<keyword evidence="6 8" id="KW-0067">ATP-binding</keyword>
<protein>
    <recommendedName>
        <fullName evidence="8 9">Dephospho-CoA kinase</fullName>
        <ecNumber evidence="8 9">2.7.1.24</ecNumber>
    </recommendedName>
    <alternativeName>
        <fullName evidence="8">Dephosphocoenzyme A kinase</fullName>
    </alternativeName>
</protein>
<evidence type="ECO:0000256" key="2">
    <source>
        <dbReference type="ARBA" id="ARBA00022490"/>
    </source>
</evidence>
<dbReference type="AlphaFoldDB" id="A0A0F2DSV7"/>
<evidence type="ECO:0000256" key="7">
    <source>
        <dbReference type="ARBA" id="ARBA00022993"/>
    </source>
</evidence>
<gene>
    <name evidence="8 10" type="primary">coaE</name>
    <name evidence="10" type="ORF">TZ94_01608</name>
</gene>
<feature type="binding site" evidence="8">
    <location>
        <begin position="12"/>
        <end position="17"/>
    </location>
    <ligand>
        <name>ATP</name>
        <dbReference type="ChEBI" id="CHEBI:30616"/>
    </ligand>
</feature>
<comment type="caution">
    <text evidence="10">The sequence shown here is derived from an EMBL/GenBank/DDBJ whole genome shotgun (WGS) entry which is preliminary data.</text>
</comment>
<dbReference type="CDD" id="cd02022">
    <property type="entry name" value="DPCK"/>
    <property type="match status" value="1"/>
</dbReference>
<comment type="subcellular location">
    <subcellularLocation>
        <location evidence="8">Cytoplasm</location>
    </subcellularLocation>
</comment>
<comment type="function">
    <text evidence="8">Catalyzes the phosphorylation of the 3'-hydroxyl group of dephosphocoenzyme A to form coenzyme A.</text>
</comment>
<evidence type="ECO:0000256" key="6">
    <source>
        <dbReference type="ARBA" id="ARBA00022840"/>
    </source>
</evidence>
<keyword evidence="7 8" id="KW-0173">Coenzyme A biosynthesis</keyword>
<dbReference type="GO" id="GO:0004140">
    <property type="term" value="F:dephospho-CoA kinase activity"/>
    <property type="evidence" value="ECO:0007669"/>
    <property type="project" value="UniProtKB-UniRule"/>
</dbReference>
<comment type="catalytic activity">
    <reaction evidence="8">
        <text>3'-dephospho-CoA + ATP = ADP + CoA + H(+)</text>
        <dbReference type="Rhea" id="RHEA:18245"/>
        <dbReference type="ChEBI" id="CHEBI:15378"/>
        <dbReference type="ChEBI" id="CHEBI:30616"/>
        <dbReference type="ChEBI" id="CHEBI:57287"/>
        <dbReference type="ChEBI" id="CHEBI:57328"/>
        <dbReference type="ChEBI" id="CHEBI:456216"/>
        <dbReference type="EC" id="2.7.1.24"/>
    </reaction>
</comment>
<evidence type="ECO:0000256" key="4">
    <source>
        <dbReference type="ARBA" id="ARBA00022741"/>
    </source>
</evidence>
<comment type="pathway">
    <text evidence="8">Cofactor biosynthesis; coenzyme A biosynthesis; CoA from (R)-pantothenate: step 5/5.</text>
</comment>
<dbReference type="OrthoDB" id="9812943at2"/>
<proteinExistence type="inferred from homology"/>
<dbReference type="HAMAP" id="MF_00376">
    <property type="entry name" value="Dephospho_CoA_kinase"/>
    <property type="match status" value="1"/>
</dbReference>
<dbReference type="InterPro" id="IPR001977">
    <property type="entry name" value="Depp_CoAkinase"/>
</dbReference>
<dbReference type="PANTHER" id="PTHR10695">
    <property type="entry name" value="DEPHOSPHO-COA KINASE-RELATED"/>
    <property type="match status" value="1"/>
</dbReference>
<organism evidence="10">
    <name type="scientific">Streptococcus infantis</name>
    <dbReference type="NCBI Taxonomy" id="68892"/>
    <lineage>
        <taxon>Bacteria</taxon>
        <taxon>Bacillati</taxon>
        <taxon>Bacillota</taxon>
        <taxon>Bacilli</taxon>
        <taxon>Lactobacillales</taxon>
        <taxon>Streptococcaceae</taxon>
        <taxon>Streptococcus</taxon>
    </lineage>
</organism>
<accession>A0A0F2DSV7</accession>
<reference evidence="10" key="1">
    <citation type="submission" date="2015-02" db="EMBL/GenBank/DDBJ databases">
        <title>Evolution of amylase-binding proteins of oral streptococcal species.</title>
        <authorList>
            <person name="Haase E.M."/>
        </authorList>
    </citation>
    <scope>NUCLEOTIDE SEQUENCE [LARGE SCALE GENOMIC DNA]</scope>
    <source>
        <strain evidence="10">UC921A</strain>
    </source>
</reference>
<dbReference type="FunFam" id="3.40.50.300:FF:000991">
    <property type="entry name" value="Dephospho-CoA kinase"/>
    <property type="match status" value="1"/>
</dbReference>
<dbReference type="Proteomes" id="UP000033489">
    <property type="component" value="Unassembled WGS sequence"/>
</dbReference>
<dbReference type="NCBIfam" id="TIGR00152">
    <property type="entry name" value="dephospho-CoA kinase"/>
    <property type="match status" value="1"/>
</dbReference>
<dbReference type="UniPathway" id="UPA00241">
    <property type="reaction ID" value="UER00356"/>
</dbReference>
<dbReference type="RefSeq" id="WP_045615843.1">
    <property type="nucleotide sequence ID" value="NZ_JYGT01000010.1"/>
</dbReference>
<dbReference type="EC" id="2.7.1.24" evidence="8 9"/>
<evidence type="ECO:0000256" key="9">
    <source>
        <dbReference type="NCBIfam" id="TIGR00152"/>
    </source>
</evidence>
<keyword evidence="4 8" id="KW-0547">Nucleotide-binding</keyword>